<evidence type="ECO:0000313" key="2">
    <source>
        <dbReference type="Proteomes" id="UP000291078"/>
    </source>
</evidence>
<dbReference type="InterPro" id="IPR029033">
    <property type="entry name" value="His_PPase_superfam"/>
</dbReference>
<dbReference type="SUPFAM" id="SSF53254">
    <property type="entry name" value="Phosphoglycerate mutase-like"/>
    <property type="match status" value="1"/>
</dbReference>
<protein>
    <submittedName>
        <fullName evidence="1">Broad specificity phosphatase PhoE</fullName>
    </submittedName>
</protein>
<dbReference type="Gene3D" id="3.40.50.1240">
    <property type="entry name" value="Phosphoglycerate mutase-like"/>
    <property type="match status" value="1"/>
</dbReference>
<dbReference type="Proteomes" id="UP000291078">
    <property type="component" value="Unassembled WGS sequence"/>
</dbReference>
<name>A0A4Q7S838_9BURK</name>
<gene>
    <name evidence="1" type="ORF">EV147_1509</name>
</gene>
<evidence type="ECO:0000313" key="1">
    <source>
        <dbReference type="EMBL" id="RZT42473.1"/>
    </source>
</evidence>
<proteinExistence type="predicted"/>
<keyword evidence="2" id="KW-1185">Reference proteome</keyword>
<organism evidence="1 2">
    <name type="scientific">Cupriavidus agavae</name>
    <dbReference type="NCBI Taxonomy" id="1001822"/>
    <lineage>
        <taxon>Bacteria</taxon>
        <taxon>Pseudomonadati</taxon>
        <taxon>Pseudomonadota</taxon>
        <taxon>Betaproteobacteria</taxon>
        <taxon>Burkholderiales</taxon>
        <taxon>Burkholderiaceae</taxon>
        <taxon>Cupriavidus</taxon>
    </lineage>
</organism>
<sequence>MTRPVADGSIDAEVWLVFPPAAVWQKGWLIYSGATAPELHRLPRIESPRIIDRSHRKMATSARPGPVRLTLLCPPATAALRAGRFPDDDPLDAAGLALLAAAPAVHADRVLCSPARCAREAAAALGLAATVAPDLREIGHGRWTGQSLKAVAADEPALLSAWLSEPDFDGHGGESIAHAVARVARWLAGHPFGEEHALVIAPASIARAIVVAALEAPVRSVWQLELAPLTVARLAGGPGRWRLAALGLPLSGG</sequence>
<dbReference type="EMBL" id="SGXM01000001">
    <property type="protein sequence ID" value="RZT42473.1"/>
    <property type="molecule type" value="Genomic_DNA"/>
</dbReference>
<dbReference type="Pfam" id="PF00300">
    <property type="entry name" value="His_Phos_1"/>
    <property type="match status" value="1"/>
</dbReference>
<dbReference type="AlphaFoldDB" id="A0A4Q7S838"/>
<reference evidence="1 2" key="1">
    <citation type="journal article" date="2015" name="Stand. Genomic Sci.">
        <title>Genomic Encyclopedia of Bacterial and Archaeal Type Strains, Phase III: the genomes of soil and plant-associated and newly described type strains.</title>
        <authorList>
            <person name="Whitman W.B."/>
            <person name="Woyke T."/>
            <person name="Klenk H.P."/>
            <person name="Zhou Y."/>
            <person name="Lilburn T.G."/>
            <person name="Beck B.J."/>
            <person name="De Vos P."/>
            <person name="Vandamme P."/>
            <person name="Eisen J.A."/>
            <person name="Garrity G."/>
            <person name="Hugenholtz P."/>
            <person name="Kyrpides N.C."/>
        </authorList>
    </citation>
    <scope>NUCLEOTIDE SEQUENCE [LARGE SCALE GENOMIC DNA]</scope>
    <source>
        <strain evidence="1 2">ASC-9842</strain>
    </source>
</reference>
<dbReference type="InterPro" id="IPR013078">
    <property type="entry name" value="His_Pase_superF_clade-1"/>
</dbReference>
<comment type="caution">
    <text evidence="1">The sequence shown here is derived from an EMBL/GenBank/DDBJ whole genome shotgun (WGS) entry which is preliminary data.</text>
</comment>
<accession>A0A4Q7S838</accession>